<evidence type="ECO:0000256" key="10">
    <source>
        <dbReference type="ARBA" id="ARBA00033765"/>
    </source>
</evidence>
<dbReference type="InterPro" id="IPR023404">
    <property type="entry name" value="rSAM_horseshoe"/>
</dbReference>
<evidence type="ECO:0000256" key="7">
    <source>
        <dbReference type="ARBA" id="ARBA00022723"/>
    </source>
</evidence>
<keyword evidence="4 11" id="KW-0808">Transferase</keyword>
<gene>
    <name evidence="11 15" type="primary">miaB</name>
    <name evidence="15" type="ORF">CLIT_11c02760</name>
</gene>
<comment type="subunit">
    <text evidence="11">Monomer.</text>
</comment>
<dbReference type="Pfam" id="PF04055">
    <property type="entry name" value="Radical_SAM"/>
    <property type="match status" value="1"/>
</dbReference>
<comment type="catalytic activity">
    <reaction evidence="11">
        <text>N(6)-dimethylallyladenosine(37) in tRNA + (sulfur carrier)-SH + AH2 + 2 S-adenosyl-L-methionine = 2-methylsulfanyl-N(6)-dimethylallyladenosine(37) in tRNA + (sulfur carrier)-H + 5'-deoxyadenosine + L-methionine + A + S-adenosyl-L-homocysteine + 2 H(+)</text>
        <dbReference type="Rhea" id="RHEA:37067"/>
        <dbReference type="Rhea" id="RHEA-COMP:10375"/>
        <dbReference type="Rhea" id="RHEA-COMP:10376"/>
        <dbReference type="Rhea" id="RHEA-COMP:14737"/>
        <dbReference type="Rhea" id="RHEA-COMP:14739"/>
        <dbReference type="ChEBI" id="CHEBI:13193"/>
        <dbReference type="ChEBI" id="CHEBI:15378"/>
        <dbReference type="ChEBI" id="CHEBI:17319"/>
        <dbReference type="ChEBI" id="CHEBI:17499"/>
        <dbReference type="ChEBI" id="CHEBI:29917"/>
        <dbReference type="ChEBI" id="CHEBI:57844"/>
        <dbReference type="ChEBI" id="CHEBI:57856"/>
        <dbReference type="ChEBI" id="CHEBI:59789"/>
        <dbReference type="ChEBI" id="CHEBI:64428"/>
        <dbReference type="ChEBI" id="CHEBI:74415"/>
        <dbReference type="ChEBI" id="CHEBI:74417"/>
        <dbReference type="EC" id="2.8.4.3"/>
    </reaction>
</comment>
<keyword evidence="2 11" id="KW-0004">4Fe-4S</keyword>
<feature type="binding site" evidence="11">
    <location>
        <position position="201"/>
    </location>
    <ligand>
        <name>[4Fe-4S] cluster</name>
        <dbReference type="ChEBI" id="CHEBI:49883"/>
        <label>2</label>
        <note>4Fe-4S-S-AdoMet</note>
    </ligand>
</feature>
<dbReference type="GO" id="GO:0051539">
    <property type="term" value="F:4 iron, 4 sulfur cluster binding"/>
    <property type="evidence" value="ECO:0007669"/>
    <property type="project" value="UniProtKB-UniRule"/>
</dbReference>
<evidence type="ECO:0000256" key="3">
    <source>
        <dbReference type="ARBA" id="ARBA00022490"/>
    </source>
</evidence>
<keyword evidence="6 11" id="KW-0819">tRNA processing</keyword>
<keyword evidence="8 11" id="KW-0408">Iron</keyword>
<feature type="binding site" evidence="11">
    <location>
        <position position="118"/>
    </location>
    <ligand>
        <name>[4Fe-4S] cluster</name>
        <dbReference type="ChEBI" id="CHEBI:49883"/>
        <label>1</label>
    </ligand>
</feature>
<dbReference type="PROSITE" id="PS51449">
    <property type="entry name" value="MTTASE_N"/>
    <property type="match status" value="1"/>
</dbReference>
<dbReference type="SMART" id="SM00729">
    <property type="entry name" value="Elp3"/>
    <property type="match status" value="1"/>
</dbReference>
<dbReference type="FunFam" id="3.40.50.12160:FF:000006">
    <property type="entry name" value="tRNA-2-methylthio-N(6)-dimethylallyladenosine synthase"/>
    <property type="match status" value="1"/>
</dbReference>
<sequence>MGERKQTIAPQEEMAMQEEYIRKVRAINDEHFEKTGRKKTYFTTTYGCQMNEHDSEKMNFMLMKMGYEEASDINESDLVIFNTCAVREHAELKVYGKLGHMKTIKNKNPDFQIMICGCMMQQEHVVAEINKSFRHVDAIFGTHNFHKLPQYIYDSFSSKKTIVDVWNIDGQVIEGMRSIRKFDLKAYVNITFGCNNFCTYCIVPYTRGRERSRHPKEILDEIRLAASQGAKEITLLGQNVNSYGKTLAEQHSFAELLRSVNEIDGIERIRFMTSHPKDLSDELIYAMRDCKKVCRHLHLPFQSGSSQVLKKMNRRYTKEHYLALVEKIKREIPDMAFSTDIIVGFPGETEADFLDTLDVVKNVEYDSAFTFIYSKRTGTPAATMEDQVEEDVKKERLNRLMNKVNEISAKINESYQDEIVEVLVEGQSKTDSSRLMGRTSQHKLVNFEGGSDLVGQLVNVKITDPKTFSLNGIVHK</sequence>
<dbReference type="GO" id="GO:0035597">
    <property type="term" value="F:tRNA-2-methylthio-N(6)-dimethylallyladenosine(37) synthase activity"/>
    <property type="evidence" value="ECO:0007669"/>
    <property type="project" value="UniProtKB-EC"/>
</dbReference>
<dbReference type="Proteomes" id="UP000027946">
    <property type="component" value="Unassembled WGS sequence"/>
</dbReference>
<keyword evidence="3 11" id="KW-0963">Cytoplasm</keyword>
<evidence type="ECO:0000259" key="12">
    <source>
        <dbReference type="PROSITE" id="PS50926"/>
    </source>
</evidence>
<dbReference type="Gene3D" id="3.80.30.20">
    <property type="entry name" value="tm_1862 like domain"/>
    <property type="match status" value="1"/>
</dbReference>
<proteinExistence type="inferred from homology"/>
<comment type="similarity">
    <text evidence="11">Belongs to the methylthiotransferase family. MiaB subfamily.</text>
</comment>
<feature type="domain" description="TRAM" evidence="12">
    <location>
        <begin position="413"/>
        <end position="476"/>
    </location>
</feature>
<keyword evidence="9 11" id="KW-0411">Iron-sulfur</keyword>
<dbReference type="GO" id="GO:0005829">
    <property type="term" value="C:cytosol"/>
    <property type="evidence" value="ECO:0007669"/>
    <property type="project" value="TreeGrafter"/>
</dbReference>
<keyword evidence="5 11" id="KW-0949">S-adenosyl-L-methionine</keyword>
<dbReference type="InterPro" id="IPR013848">
    <property type="entry name" value="Methylthiotransferase_N"/>
</dbReference>
<feature type="domain" description="MTTase N-terminal" evidence="13">
    <location>
        <begin position="39"/>
        <end position="157"/>
    </location>
</feature>
<dbReference type="InterPro" id="IPR058240">
    <property type="entry name" value="rSAM_sf"/>
</dbReference>
<dbReference type="InterPro" id="IPR007197">
    <property type="entry name" value="rSAM"/>
</dbReference>
<dbReference type="EC" id="2.8.4.3" evidence="10 11"/>
<dbReference type="AlphaFoldDB" id="A0A069RM20"/>
<dbReference type="InterPro" id="IPR020612">
    <property type="entry name" value="Methylthiotransferase_CS"/>
</dbReference>
<evidence type="ECO:0000256" key="5">
    <source>
        <dbReference type="ARBA" id="ARBA00022691"/>
    </source>
</evidence>
<dbReference type="NCBIfam" id="TIGR01574">
    <property type="entry name" value="miaB-methiolase"/>
    <property type="match status" value="1"/>
</dbReference>
<feature type="binding site" evidence="11">
    <location>
        <position position="84"/>
    </location>
    <ligand>
        <name>[4Fe-4S] cluster</name>
        <dbReference type="ChEBI" id="CHEBI:49883"/>
        <label>1</label>
    </ligand>
</feature>
<evidence type="ECO:0000259" key="14">
    <source>
        <dbReference type="PROSITE" id="PS51918"/>
    </source>
</evidence>
<evidence type="ECO:0000256" key="4">
    <source>
        <dbReference type="ARBA" id="ARBA00022679"/>
    </source>
</evidence>
<protein>
    <recommendedName>
        <fullName evidence="10 11">tRNA-2-methylthio-N(6)-dimethylallyladenosine synthase</fullName>
        <ecNumber evidence="10 11">2.8.4.3</ecNumber>
    </recommendedName>
    <alternativeName>
        <fullName evidence="11">(Dimethylallyl)adenosine tRNA methylthiotransferase MiaB</fullName>
    </alternativeName>
    <alternativeName>
        <fullName evidence="11">tRNA-i(6)A37 methylthiotransferase</fullName>
    </alternativeName>
</protein>
<dbReference type="NCBIfam" id="TIGR00089">
    <property type="entry name" value="MiaB/RimO family radical SAM methylthiotransferase"/>
    <property type="match status" value="1"/>
</dbReference>
<evidence type="ECO:0000259" key="13">
    <source>
        <dbReference type="PROSITE" id="PS51449"/>
    </source>
</evidence>
<dbReference type="SFLD" id="SFLDG01082">
    <property type="entry name" value="B12-binding_domain_containing"/>
    <property type="match status" value="1"/>
</dbReference>
<dbReference type="Pfam" id="PF00919">
    <property type="entry name" value="UPF0004"/>
    <property type="match status" value="1"/>
</dbReference>
<dbReference type="InterPro" id="IPR002792">
    <property type="entry name" value="TRAM_dom"/>
</dbReference>
<dbReference type="InterPro" id="IPR038135">
    <property type="entry name" value="Methylthiotransferase_N_sf"/>
</dbReference>
<name>A0A069RM20_PEPLI</name>
<organism evidence="15 16">
    <name type="scientific">Peptoclostridium litorale DSM 5388</name>
    <dbReference type="NCBI Taxonomy" id="1121324"/>
    <lineage>
        <taxon>Bacteria</taxon>
        <taxon>Bacillati</taxon>
        <taxon>Bacillota</taxon>
        <taxon>Clostridia</taxon>
        <taxon>Peptostreptococcales</taxon>
        <taxon>Peptoclostridiaceae</taxon>
        <taxon>Peptoclostridium</taxon>
    </lineage>
</organism>
<comment type="caution">
    <text evidence="15">The sequence shown here is derived from an EMBL/GenBank/DDBJ whole genome shotgun (WGS) entry which is preliminary data.</text>
</comment>
<dbReference type="SFLD" id="SFLDS00029">
    <property type="entry name" value="Radical_SAM"/>
    <property type="match status" value="1"/>
</dbReference>
<dbReference type="STRING" id="1121324.CLIT_11c02760"/>
<feature type="domain" description="Radical SAM core" evidence="14">
    <location>
        <begin position="180"/>
        <end position="410"/>
    </location>
</feature>
<dbReference type="PROSITE" id="PS50926">
    <property type="entry name" value="TRAM"/>
    <property type="match status" value="1"/>
</dbReference>
<evidence type="ECO:0000256" key="9">
    <source>
        <dbReference type="ARBA" id="ARBA00023014"/>
    </source>
</evidence>
<comment type="function">
    <text evidence="1 11">Catalyzes the methylthiolation of N6-(dimethylallyl)adenosine (i(6)A), leading to the formation of 2-methylthio-N6-(dimethylallyl)adenosine (ms(2)i(6)A) at position 37 in tRNAs that read codons beginning with uridine.</text>
</comment>
<dbReference type="RefSeq" id="WP_038265392.1">
    <property type="nucleotide sequence ID" value="NZ_FSRH01000002.1"/>
</dbReference>
<dbReference type="InterPro" id="IPR006463">
    <property type="entry name" value="MiaB_methiolase"/>
</dbReference>
<feature type="binding site" evidence="11">
    <location>
        <position position="48"/>
    </location>
    <ligand>
        <name>[4Fe-4S] cluster</name>
        <dbReference type="ChEBI" id="CHEBI:49883"/>
        <label>1</label>
    </ligand>
</feature>
<dbReference type="EMBL" id="JJMM01000011">
    <property type="protein sequence ID" value="KDR95247.1"/>
    <property type="molecule type" value="Genomic_DNA"/>
</dbReference>
<reference evidence="15 16" key="1">
    <citation type="submission" date="2014-03" db="EMBL/GenBank/DDBJ databases">
        <title>Genome sequence of Clostridium litorale W6, DSM 5388.</title>
        <authorList>
            <person name="Poehlein A."/>
            <person name="Jagirdar A."/>
            <person name="Khonsari B."/>
            <person name="Chibani C.M."/>
            <person name="Gutierrez Gutierrez D.A."/>
            <person name="Davydova E."/>
            <person name="Alghaithi H.S."/>
            <person name="Nair K.P."/>
            <person name="Dhamotharan K."/>
            <person name="Chandran L."/>
            <person name="G W."/>
            <person name="Daniel R."/>
        </authorList>
    </citation>
    <scope>NUCLEOTIDE SEQUENCE [LARGE SCALE GENOMIC DNA]</scope>
    <source>
        <strain evidence="15 16">W6</strain>
    </source>
</reference>
<evidence type="ECO:0000256" key="2">
    <source>
        <dbReference type="ARBA" id="ARBA00022485"/>
    </source>
</evidence>
<dbReference type="InterPro" id="IPR006638">
    <property type="entry name" value="Elp3/MiaA/NifB-like_rSAM"/>
</dbReference>
<keyword evidence="16" id="KW-1185">Reference proteome</keyword>
<dbReference type="GO" id="GO:0046872">
    <property type="term" value="F:metal ion binding"/>
    <property type="evidence" value="ECO:0007669"/>
    <property type="project" value="UniProtKB-KW"/>
</dbReference>
<dbReference type="OrthoDB" id="9805215at2"/>
<dbReference type="SFLD" id="SFLDG01061">
    <property type="entry name" value="methylthiotransferase"/>
    <property type="match status" value="1"/>
</dbReference>
<accession>A0A069RM20</accession>
<comment type="subcellular location">
    <subcellularLocation>
        <location evidence="11">Cytoplasm</location>
    </subcellularLocation>
</comment>
<dbReference type="PROSITE" id="PS01278">
    <property type="entry name" value="MTTASE_RADICAL"/>
    <property type="match status" value="1"/>
</dbReference>
<dbReference type="PROSITE" id="PS51918">
    <property type="entry name" value="RADICAL_SAM"/>
    <property type="match status" value="1"/>
</dbReference>
<dbReference type="FunFam" id="3.80.30.20:FF:000001">
    <property type="entry name" value="tRNA-2-methylthio-N(6)-dimethylallyladenosine synthase 2"/>
    <property type="match status" value="1"/>
</dbReference>
<evidence type="ECO:0000313" key="15">
    <source>
        <dbReference type="EMBL" id="KDR95247.1"/>
    </source>
</evidence>
<feature type="binding site" evidence="11">
    <location>
        <position position="198"/>
    </location>
    <ligand>
        <name>[4Fe-4S] cluster</name>
        <dbReference type="ChEBI" id="CHEBI:49883"/>
        <label>2</label>
        <note>4Fe-4S-S-AdoMet</note>
    </ligand>
</feature>
<evidence type="ECO:0000256" key="1">
    <source>
        <dbReference type="ARBA" id="ARBA00003234"/>
    </source>
</evidence>
<dbReference type="Pfam" id="PF01938">
    <property type="entry name" value="TRAM"/>
    <property type="match status" value="1"/>
</dbReference>
<dbReference type="eggNOG" id="COG0621">
    <property type="taxonomic scope" value="Bacteria"/>
</dbReference>
<feature type="binding site" evidence="11">
    <location>
        <position position="194"/>
    </location>
    <ligand>
        <name>[4Fe-4S] cluster</name>
        <dbReference type="ChEBI" id="CHEBI:49883"/>
        <label>2</label>
        <note>4Fe-4S-S-AdoMet</note>
    </ligand>
</feature>
<dbReference type="CDD" id="cd01335">
    <property type="entry name" value="Radical_SAM"/>
    <property type="match status" value="1"/>
</dbReference>
<dbReference type="InterPro" id="IPR005839">
    <property type="entry name" value="Methylthiotransferase"/>
</dbReference>
<keyword evidence="7 11" id="KW-0479">Metal-binding</keyword>
<dbReference type="SFLD" id="SFLDF00273">
    <property type="entry name" value="(dimethylallyl)adenosine_tRNA"/>
    <property type="match status" value="1"/>
</dbReference>
<evidence type="ECO:0000256" key="6">
    <source>
        <dbReference type="ARBA" id="ARBA00022694"/>
    </source>
</evidence>
<dbReference type="SUPFAM" id="SSF102114">
    <property type="entry name" value="Radical SAM enzymes"/>
    <property type="match status" value="1"/>
</dbReference>
<dbReference type="HAMAP" id="MF_01864">
    <property type="entry name" value="tRNA_metthiotr_MiaB"/>
    <property type="match status" value="1"/>
</dbReference>
<evidence type="ECO:0000256" key="8">
    <source>
        <dbReference type="ARBA" id="ARBA00023004"/>
    </source>
</evidence>
<dbReference type="Gene3D" id="3.40.50.12160">
    <property type="entry name" value="Methylthiotransferase, N-terminal domain"/>
    <property type="match status" value="1"/>
</dbReference>
<dbReference type="PANTHER" id="PTHR43020">
    <property type="entry name" value="CDK5 REGULATORY SUBUNIT-ASSOCIATED PROTEIN 1"/>
    <property type="match status" value="1"/>
</dbReference>
<dbReference type="PANTHER" id="PTHR43020:SF2">
    <property type="entry name" value="MITOCHONDRIAL TRNA METHYLTHIOTRANSFERASE CDK5RAP1"/>
    <property type="match status" value="1"/>
</dbReference>
<evidence type="ECO:0000256" key="11">
    <source>
        <dbReference type="HAMAP-Rule" id="MF_01864"/>
    </source>
</evidence>
<evidence type="ECO:0000313" key="16">
    <source>
        <dbReference type="Proteomes" id="UP000027946"/>
    </source>
</evidence>
<comment type="cofactor">
    <cofactor evidence="11">
        <name>[4Fe-4S] cluster</name>
        <dbReference type="ChEBI" id="CHEBI:49883"/>
    </cofactor>
    <text evidence="11">Binds 2 [4Fe-4S] clusters. One cluster is coordinated with 3 cysteines and an exchangeable S-adenosyl-L-methionine.</text>
</comment>